<accession>L7VWY0</accession>
<organism evidence="1">
    <name type="scientific">uncultured bacterium A1Q1_fos_2140</name>
    <dbReference type="NCBI Taxonomy" id="1256565"/>
    <lineage>
        <taxon>Bacteria</taxon>
        <taxon>environmental samples</taxon>
    </lineage>
</organism>
<proteinExistence type="predicted"/>
<name>L7VWY0_9BACT</name>
<dbReference type="EMBL" id="JX649885">
    <property type="protein sequence ID" value="AGC71866.1"/>
    <property type="molecule type" value="Genomic_DNA"/>
</dbReference>
<protein>
    <submittedName>
        <fullName evidence="1">Uncharacterized protein</fullName>
    </submittedName>
</protein>
<reference evidence="1" key="1">
    <citation type="submission" date="2012-09" db="EMBL/GenBank/DDBJ databases">
        <title>Metagenomic Characterization of a Microbial Community in Wastewater Detects High Levels of Antibiotic Resistance.</title>
        <authorList>
            <person name="Abrams M."/>
            <person name="Caldwell A."/>
            <person name="Vandaei E."/>
            <person name="Lee W."/>
            <person name="Perrott J."/>
            <person name="Khan S.Y."/>
            <person name="Ta J."/>
            <person name="Romero D."/>
            <person name="Nguyen V."/>
            <person name="Pourmand N."/>
            <person name="Ouverney C.C."/>
        </authorList>
    </citation>
    <scope>NUCLEOTIDE SEQUENCE</scope>
</reference>
<sequence>MRSGILVSKAFLIHKAADIRKIIAFYDLIEYNMTKLFYYISGLYGYPV</sequence>
<dbReference type="AlphaFoldDB" id="L7VWY0"/>
<evidence type="ECO:0000313" key="1">
    <source>
        <dbReference type="EMBL" id="AGC71866.1"/>
    </source>
</evidence>